<sequence length="220" mass="24604">MKLEDAIKSRRSIRAFLPKPVSRDTLTKVVRLARWAPSWGNTQPWEVVIADGQKAQELARLFVEEGQRGAKPRPDIEMPMDFPEVHKNRYMKLGKDLLTALGIERSDKAARSQHYLNMYRFFGAPAVIYLLIDHGLNVPYACLDIGSIGTTICYAALAEGLGTIYLAAAMHFPDIVRSVLNIPDNKKVVIGIAVGYPDLQKAGAIFRSDRVSVEDMMRFA</sequence>
<dbReference type="PANTHER" id="PTHR43673">
    <property type="entry name" value="NAD(P)H NITROREDUCTASE YDGI-RELATED"/>
    <property type="match status" value="1"/>
</dbReference>
<evidence type="ECO:0000313" key="4">
    <source>
        <dbReference type="EMBL" id="HGH61608.1"/>
    </source>
</evidence>
<feature type="domain" description="Nitroreductase" evidence="3">
    <location>
        <begin position="7"/>
        <end position="196"/>
    </location>
</feature>
<name>A0A7C4ASM0_9BACT</name>
<dbReference type="SUPFAM" id="SSF55469">
    <property type="entry name" value="FMN-dependent nitroreductase-like"/>
    <property type="match status" value="1"/>
</dbReference>
<organism evidence="4">
    <name type="scientific">Desulfomonile tiedjei</name>
    <dbReference type="NCBI Taxonomy" id="2358"/>
    <lineage>
        <taxon>Bacteria</taxon>
        <taxon>Pseudomonadati</taxon>
        <taxon>Thermodesulfobacteriota</taxon>
        <taxon>Desulfomonilia</taxon>
        <taxon>Desulfomonilales</taxon>
        <taxon>Desulfomonilaceae</taxon>
        <taxon>Desulfomonile</taxon>
    </lineage>
</organism>
<comment type="similarity">
    <text evidence="1">Belongs to the nitroreductase family.</text>
</comment>
<dbReference type="CDD" id="cd02136">
    <property type="entry name" value="PnbA_NfnB-like"/>
    <property type="match status" value="1"/>
</dbReference>
<evidence type="ECO:0000259" key="3">
    <source>
        <dbReference type="Pfam" id="PF00881"/>
    </source>
</evidence>
<dbReference type="PANTHER" id="PTHR43673:SF10">
    <property type="entry name" value="NADH DEHYDROGENASE_NAD(P)H NITROREDUCTASE XCC3605-RELATED"/>
    <property type="match status" value="1"/>
</dbReference>
<dbReference type="EMBL" id="DTGT01000318">
    <property type="protein sequence ID" value="HGH61608.1"/>
    <property type="molecule type" value="Genomic_DNA"/>
</dbReference>
<proteinExistence type="inferred from homology"/>
<dbReference type="InterPro" id="IPR000415">
    <property type="entry name" value="Nitroreductase-like"/>
</dbReference>
<accession>A0A7C4ASM0</accession>
<dbReference type="Pfam" id="PF00881">
    <property type="entry name" value="Nitroreductase"/>
    <property type="match status" value="1"/>
</dbReference>
<evidence type="ECO:0000256" key="1">
    <source>
        <dbReference type="ARBA" id="ARBA00007118"/>
    </source>
</evidence>
<gene>
    <name evidence="4" type="ORF">ENV54_09955</name>
</gene>
<dbReference type="AlphaFoldDB" id="A0A7C4ASM0"/>
<comment type="caution">
    <text evidence="4">The sequence shown here is derived from an EMBL/GenBank/DDBJ whole genome shotgun (WGS) entry which is preliminary data.</text>
</comment>
<dbReference type="InterPro" id="IPR029479">
    <property type="entry name" value="Nitroreductase"/>
</dbReference>
<protein>
    <recommendedName>
        <fullName evidence="3">Nitroreductase domain-containing protein</fullName>
    </recommendedName>
</protein>
<dbReference type="GO" id="GO:0016491">
    <property type="term" value="F:oxidoreductase activity"/>
    <property type="evidence" value="ECO:0007669"/>
    <property type="project" value="UniProtKB-KW"/>
</dbReference>
<reference evidence="4" key="1">
    <citation type="journal article" date="2020" name="mSystems">
        <title>Genome- and Community-Level Interaction Insights into Carbon Utilization and Element Cycling Functions of Hydrothermarchaeota in Hydrothermal Sediment.</title>
        <authorList>
            <person name="Zhou Z."/>
            <person name="Liu Y."/>
            <person name="Xu W."/>
            <person name="Pan J."/>
            <person name="Luo Z.H."/>
            <person name="Li M."/>
        </authorList>
    </citation>
    <scope>NUCLEOTIDE SEQUENCE [LARGE SCALE GENOMIC DNA]</scope>
    <source>
        <strain evidence="4">SpSt-769</strain>
    </source>
</reference>
<evidence type="ECO:0000256" key="2">
    <source>
        <dbReference type="ARBA" id="ARBA00023002"/>
    </source>
</evidence>
<dbReference type="Gene3D" id="3.40.109.10">
    <property type="entry name" value="NADH Oxidase"/>
    <property type="match status" value="1"/>
</dbReference>
<keyword evidence="2" id="KW-0560">Oxidoreductase</keyword>